<evidence type="ECO:0000313" key="7">
    <source>
        <dbReference type="EMBL" id="ABK18417.1"/>
    </source>
</evidence>
<dbReference type="Proteomes" id="UP000001784">
    <property type="component" value="Chromosome"/>
</dbReference>
<feature type="domain" description="ABC transporter" evidence="6">
    <location>
        <begin position="5"/>
        <end position="241"/>
    </location>
</feature>
<dbReference type="AlphaFoldDB" id="A0LLW5"/>
<keyword evidence="3" id="KW-0067">ATP-binding</keyword>
<dbReference type="InParanoid" id="A0LLW5"/>
<dbReference type="GO" id="GO:0016887">
    <property type="term" value="F:ATP hydrolysis activity"/>
    <property type="evidence" value="ECO:0007669"/>
    <property type="project" value="InterPro"/>
</dbReference>
<keyword evidence="4" id="KW-1278">Translocase</keyword>
<gene>
    <name evidence="7" type="ordered locus">Sfum_2739</name>
</gene>
<dbReference type="SUPFAM" id="SSF52540">
    <property type="entry name" value="P-loop containing nucleoside triphosphate hydrolases"/>
    <property type="match status" value="1"/>
</dbReference>
<name>A0LLW5_SYNFM</name>
<evidence type="ECO:0000256" key="4">
    <source>
        <dbReference type="ARBA" id="ARBA00022967"/>
    </source>
</evidence>
<proteinExistence type="predicted"/>
<evidence type="ECO:0000256" key="2">
    <source>
        <dbReference type="ARBA" id="ARBA00022741"/>
    </source>
</evidence>
<dbReference type="InterPro" id="IPR027417">
    <property type="entry name" value="P-loop_NTPase"/>
</dbReference>
<sequence length="269" mass="29401">MKPSLDVRNVSLAYGKSTVLRDISFSVREGEFFIIIGPNGSGKSSLLKVIAGIARPGSGDVELFGRPLRGRSRRTLARTIAVVPQTQPMDVPFCVAEVVLMGRSPYMGLLGMESPEDLRIAENAMSFTGVSELARRKFDRLSTGERQRVLIARAICQQPRIMVLDEPTASLDLAHQVHIMELMERLRSHDGTTIIMVSHDLNLAAMYADRLLLMRSGRIISAGSPGEVLNYETLERAYGCVLLVDGNPVKNVPRITLVPAHALPPKSGG</sequence>
<keyword evidence="8" id="KW-1185">Reference proteome</keyword>
<evidence type="ECO:0000256" key="3">
    <source>
        <dbReference type="ARBA" id="ARBA00022840"/>
    </source>
</evidence>
<evidence type="ECO:0000313" key="8">
    <source>
        <dbReference type="Proteomes" id="UP000001784"/>
    </source>
</evidence>
<dbReference type="InterPro" id="IPR003439">
    <property type="entry name" value="ABC_transporter-like_ATP-bd"/>
</dbReference>
<comment type="function">
    <text evidence="5">Part of the ABC transporter complex HmuTUV involved in hemin import. Responsible for energy coupling to the transport system.</text>
</comment>
<keyword evidence="1" id="KW-0813">Transport</keyword>
<evidence type="ECO:0000259" key="6">
    <source>
        <dbReference type="PROSITE" id="PS50893"/>
    </source>
</evidence>
<dbReference type="OrthoDB" id="9809450at2"/>
<dbReference type="Pfam" id="PF00005">
    <property type="entry name" value="ABC_tran"/>
    <property type="match status" value="1"/>
</dbReference>
<dbReference type="GO" id="GO:0005524">
    <property type="term" value="F:ATP binding"/>
    <property type="evidence" value="ECO:0007669"/>
    <property type="project" value="UniProtKB-KW"/>
</dbReference>
<dbReference type="PANTHER" id="PTHR42794">
    <property type="entry name" value="HEMIN IMPORT ATP-BINDING PROTEIN HMUV"/>
    <property type="match status" value="1"/>
</dbReference>
<dbReference type="EMBL" id="CP000478">
    <property type="protein sequence ID" value="ABK18417.1"/>
    <property type="molecule type" value="Genomic_DNA"/>
</dbReference>
<dbReference type="KEGG" id="sfu:Sfum_2739"/>
<dbReference type="FunFam" id="3.40.50.300:FF:000134">
    <property type="entry name" value="Iron-enterobactin ABC transporter ATP-binding protein"/>
    <property type="match status" value="1"/>
</dbReference>
<accession>A0LLW5</accession>
<dbReference type="HOGENOM" id="CLU_000604_1_11_7"/>
<evidence type="ECO:0000256" key="5">
    <source>
        <dbReference type="ARBA" id="ARBA00037066"/>
    </source>
</evidence>
<protein>
    <submittedName>
        <fullName evidence="7">ABC transporter related</fullName>
    </submittedName>
</protein>
<dbReference type="FunCoup" id="A0LLW5">
    <property type="interactions" value="418"/>
</dbReference>
<dbReference type="InterPro" id="IPR003593">
    <property type="entry name" value="AAA+_ATPase"/>
</dbReference>
<dbReference type="CDD" id="cd03214">
    <property type="entry name" value="ABC_Iron-Siderophores_B12_Hemin"/>
    <property type="match status" value="1"/>
</dbReference>
<dbReference type="SMART" id="SM00382">
    <property type="entry name" value="AAA"/>
    <property type="match status" value="1"/>
</dbReference>
<evidence type="ECO:0000256" key="1">
    <source>
        <dbReference type="ARBA" id="ARBA00022448"/>
    </source>
</evidence>
<dbReference type="PROSITE" id="PS50893">
    <property type="entry name" value="ABC_TRANSPORTER_2"/>
    <property type="match status" value="1"/>
</dbReference>
<dbReference type="eggNOG" id="COG1120">
    <property type="taxonomic scope" value="Bacteria"/>
</dbReference>
<reference evidence="7 8" key="1">
    <citation type="submission" date="2006-10" db="EMBL/GenBank/DDBJ databases">
        <title>Complete sequence of Syntrophobacter fumaroxidans MPOB.</title>
        <authorList>
            <consortium name="US DOE Joint Genome Institute"/>
            <person name="Copeland A."/>
            <person name="Lucas S."/>
            <person name="Lapidus A."/>
            <person name="Barry K."/>
            <person name="Detter J.C."/>
            <person name="Glavina del Rio T."/>
            <person name="Hammon N."/>
            <person name="Israni S."/>
            <person name="Pitluck S."/>
            <person name="Goltsman E.G."/>
            <person name="Martinez M."/>
            <person name="Schmutz J."/>
            <person name="Larimer F."/>
            <person name="Land M."/>
            <person name="Hauser L."/>
            <person name="Kyrpides N."/>
            <person name="Kim E."/>
            <person name="Boone D.R."/>
            <person name="Brockman F."/>
            <person name="Culley D."/>
            <person name="Ferry J."/>
            <person name="Gunsalus R."/>
            <person name="McInerney M.J."/>
            <person name="Morrison M."/>
            <person name="Plugge C."/>
            <person name="Rohlin L."/>
            <person name="Scholten J."/>
            <person name="Sieber J."/>
            <person name="Stams A.J.M."/>
            <person name="Worm P."/>
            <person name="Henstra A.M."/>
            <person name="Richardson P."/>
        </authorList>
    </citation>
    <scope>NUCLEOTIDE SEQUENCE [LARGE SCALE GENOMIC DNA]</scope>
    <source>
        <strain evidence="8">DSM 10017 / MPOB</strain>
    </source>
</reference>
<organism evidence="7 8">
    <name type="scientific">Syntrophobacter fumaroxidans (strain DSM 10017 / MPOB)</name>
    <dbReference type="NCBI Taxonomy" id="335543"/>
    <lineage>
        <taxon>Bacteria</taxon>
        <taxon>Pseudomonadati</taxon>
        <taxon>Thermodesulfobacteriota</taxon>
        <taxon>Syntrophobacteria</taxon>
        <taxon>Syntrophobacterales</taxon>
        <taxon>Syntrophobacteraceae</taxon>
        <taxon>Syntrophobacter</taxon>
    </lineage>
</organism>
<keyword evidence="2" id="KW-0547">Nucleotide-binding</keyword>
<dbReference type="STRING" id="335543.Sfum_2739"/>
<dbReference type="RefSeq" id="WP_011699584.1">
    <property type="nucleotide sequence ID" value="NC_008554.1"/>
</dbReference>
<dbReference type="PANTHER" id="PTHR42794:SF1">
    <property type="entry name" value="HEMIN IMPORT ATP-BINDING PROTEIN HMUV"/>
    <property type="match status" value="1"/>
</dbReference>
<dbReference type="Gene3D" id="3.40.50.300">
    <property type="entry name" value="P-loop containing nucleotide triphosphate hydrolases"/>
    <property type="match status" value="1"/>
</dbReference>